<dbReference type="AlphaFoldDB" id="A0A5J9SY80"/>
<gene>
    <name evidence="1" type="ORF">EJB05_50510</name>
</gene>
<proteinExistence type="predicted"/>
<reference evidence="1 2" key="1">
    <citation type="journal article" date="2019" name="Sci. Rep.">
        <title>A high-quality genome of Eragrostis curvula grass provides insights into Poaceae evolution and supports new strategies to enhance forage quality.</title>
        <authorList>
            <person name="Carballo J."/>
            <person name="Santos B.A.C.M."/>
            <person name="Zappacosta D."/>
            <person name="Garbus I."/>
            <person name="Selva J.P."/>
            <person name="Gallo C.A."/>
            <person name="Diaz A."/>
            <person name="Albertini E."/>
            <person name="Caccamo M."/>
            <person name="Echenique V."/>
        </authorList>
    </citation>
    <scope>NUCLEOTIDE SEQUENCE [LARGE SCALE GENOMIC DNA]</scope>
    <source>
        <strain evidence="2">cv. Victoria</strain>
        <tissue evidence="1">Leaf</tissue>
    </source>
</reference>
<comment type="caution">
    <text evidence="1">The sequence shown here is derived from an EMBL/GenBank/DDBJ whole genome shotgun (WGS) entry which is preliminary data.</text>
</comment>
<keyword evidence="2" id="KW-1185">Reference proteome</keyword>
<dbReference type="Gramene" id="TVU03954">
    <property type="protein sequence ID" value="TVU03954"/>
    <property type="gene ID" value="EJB05_50510"/>
</dbReference>
<organism evidence="1 2">
    <name type="scientific">Eragrostis curvula</name>
    <name type="common">weeping love grass</name>
    <dbReference type="NCBI Taxonomy" id="38414"/>
    <lineage>
        <taxon>Eukaryota</taxon>
        <taxon>Viridiplantae</taxon>
        <taxon>Streptophyta</taxon>
        <taxon>Embryophyta</taxon>
        <taxon>Tracheophyta</taxon>
        <taxon>Spermatophyta</taxon>
        <taxon>Magnoliopsida</taxon>
        <taxon>Liliopsida</taxon>
        <taxon>Poales</taxon>
        <taxon>Poaceae</taxon>
        <taxon>PACMAD clade</taxon>
        <taxon>Chloridoideae</taxon>
        <taxon>Eragrostideae</taxon>
        <taxon>Eragrostidinae</taxon>
        <taxon>Eragrostis</taxon>
    </lineage>
</organism>
<accession>A0A5J9SY80</accession>
<name>A0A5J9SY80_9POAL</name>
<feature type="non-terminal residue" evidence="1">
    <location>
        <position position="1"/>
    </location>
</feature>
<protein>
    <submittedName>
        <fullName evidence="1">Uncharacterized protein</fullName>
    </submittedName>
</protein>
<dbReference type="Proteomes" id="UP000324897">
    <property type="component" value="Unassembled WGS sequence"/>
</dbReference>
<sequence length="75" mass="8594">QYVEKYRVPFVIEAYNETRGTNRLRQNQATASTLCLLHNTQSGSLLFSLFASLRCSRFIVAAVEEITRNEQVINL</sequence>
<dbReference type="EMBL" id="RWGY01000126">
    <property type="protein sequence ID" value="TVU03954.1"/>
    <property type="molecule type" value="Genomic_DNA"/>
</dbReference>
<evidence type="ECO:0000313" key="2">
    <source>
        <dbReference type="Proteomes" id="UP000324897"/>
    </source>
</evidence>
<evidence type="ECO:0000313" key="1">
    <source>
        <dbReference type="EMBL" id="TVU03954.1"/>
    </source>
</evidence>